<proteinExistence type="predicted"/>
<reference evidence="1 2" key="1">
    <citation type="submission" date="2018-10" db="EMBL/GenBank/DDBJ databases">
        <title>Draft Genome Sequence of Anaerotignum sp. KCTC 15736.</title>
        <authorList>
            <person name="Choi S.H."/>
            <person name="Kim J.S."/>
            <person name="Kang S.W."/>
            <person name="Lee J.S."/>
            <person name="Park S.H."/>
        </authorList>
    </citation>
    <scope>NUCLEOTIDE SEQUENCE [LARGE SCALE GENOMIC DNA]</scope>
    <source>
        <strain evidence="1 2">KCTC 15736</strain>
    </source>
</reference>
<evidence type="ECO:0000313" key="1">
    <source>
        <dbReference type="EMBL" id="GCB29405.1"/>
    </source>
</evidence>
<comment type="caution">
    <text evidence="1">The sequence shown here is derived from an EMBL/GenBank/DDBJ whole genome shotgun (WGS) entry which is preliminary data.</text>
</comment>
<sequence length="78" mass="9591">MRHDKYRYNNTEEVVYYLKKYQRVKEEWQADFYDAYGRHMLTFESSDEETMDALNDEDKLYSLVAEWLDFALMISPED</sequence>
<organism evidence="1 2">
    <name type="scientific">Anaerotignum faecicola</name>
    <dbReference type="NCBI Taxonomy" id="2358141"/>
    <lineage>
        <taxon>Bacteria</taxon>
        <taxon>Bacillati</taxon>
        <taxon>Bacillota</taxon>
        <taxon>Clostridia</taxon>
        <taxon>Lachnospirales</taxon>
        <taxon>Anaerotignaceae</taxon>
        <taxon>Anaerotignum</taxon>
    </lineage>
</organism>
<keyword evidence="2" id="KW-1185">Reference proteome</keyword>
<protein>
    <submittedName>
        <fullName evidence="1">Uncharacterized protein</fullName>
    </submittedName>
</protein>
<evidence type="ECO:0000313" key="2">
    <source>
        <dbReference type="Proteomes" id="UP000287361"/>
    </source>
</evidence>
<name>A0A401LDF5_9FIRM</name>
<dbReference type="AlphaFoldDB" id="A0A401LDF5"/>
<dbReference type="OrthoDB" id="2058349at2"/>
<dbReference type="Proteomes" id="UP000287361">
    <property type="component" value="Unassembled WGS sequence"/>
</dbReference>
<dbReference type="EMBL" id="BHVZ01000001">
    <property type="protein sequence ID" value="GCB29405.1"/>
    <property type="molecule type" value="Genomic_DNA"/>
</dbReference>
<gene>
    <name evidence="1" type="ORF">KGMB03357_10660</name>
</gene>
<accession>A0A401LDF5</accession>